<evidence type="ECO:0000256" key="5">
    <source>
        <dbReference type="ARBA" id="ARBA00023139"/>
    </source>
</evidence>
<feature type="domain" description="Alkaline proteinase inhibitor/ Outer membrane lipoprotein Omp19" evidence="8">
    <location>
        <begin position="93"/>
        <end position="181"/>
    </location>
</feature>
<keyword evidence="6" id="KW-0998">Cell outer membrane</keyword>
<dbReference type="GO" id="GO:0030414">
    <property type="term" value="F:peptidase inhibitor activity"/>
    <property type="evidence" value="ECO:0007669"/>
    <property type="project" value="UniProtKB-KW"/>
</dbReference>
<keyword evidence="9" id="KW-0646">Protease inhibitor</keyword>
<evidence type="ECO:0000256" key="2">
    <source>
        <dbReference type="ARBA" id="ARBA00007138"/>
    </source>
</evidence>
<dbReference type="InterPro" id="IPR010571">
    <property type="entry name" value="OM_lipoprot_Omp19_bac"/>
</dbReference>
<comment type="similarity">
    <text evidence="2">Belongs to the rhizobiaceae omp19 lipoprotein family.</text>
</comment>
<dbReference type="InterPro" id="IPR021140">
    <property type="entry name" value="Inh/Omp19"/>
</dbReference>
<name>A0ABT0P7J1_9HYPH</name>
<organism evidence="9 10">
    <name type="scientific">Bartonella bilalgolemii</name>
    <dbReference type="NCBI Taxonomy" id="2942911"/>
    <lineage>
        <taxon>Bacteria</taxon>
        <taxon>Pseudomonadati</taxon>
        <taxon>Pseudomonadota</taxon>
        <taxon>Alphaproteobacteria</taxon>
        <taxon>Hyphomicrobiales</taxon>
        <taxon>Bartonellaceae</taxon>
        <taxon>Bartonella</taxon>
    </lineage>
</organism>
<accession>A0ABT0P7J1</accession>
<comment type="caution">
    <text evidence="9">The sequence shown here is derived from an EMBL/GenBank/DDBJ whole genome shotgun (WGS) entry which is preliminary data.</text>
</comment>
<comment type="subcellular location">
    <subcellularLocation>
        <location evidence="1">Cell outer membrane</location>
        <topology evidence="1">Lipid-anchor</topology>
    </subcellularLocation>
</comment>
<dbReference type="Pfam" id="PF02974">
    <property type="entry name" value="Inh"/>
    <property type="match status" value="1"/>
</dbReference>
<dbReference type="PIRSF" id="PIRSF034005">
    <property type="entry name" value="OM_lipoprot_Omp19_bac"/>
    <property type="match status" value="1"/>
</dbReference>
<evidence type="ECO:0000256" key="3">
    <source>
        <dbReference type="ARBA" id="ARBA00022729"/>
    </source>
</evidence>
<evidence type="ECO:0000256" key="4">
    <source>
        <dbReference type="ARBA" id="ARBA00023136"/>
    </source>
</evidence>
<keyword evidence="3" id="KW-0732">Signal</keyword>
<evidence type="ECO:0000313" key="10">
    <source>
        <dbReference type="Proteomes" id="UP001523003"/>
    </source>
</evidence>
<dbReference type="InterPro" id="IPR016085">
    <property type="entry name" value="Protease_inh_B-barrel_dom"/>
</dbReference>
<protein>
    <submittedName>
        <fullName evidence="9">Protease inhibitor Inh/omp19 family protein</fullName>
    </submittedName>
</protein>
<dbReference type="Proteomes" id="UP001523003">
    <property type="component" value="Unassembled WGS sequence"/>
</dbReference>
<evidence type="ECO:0000313" key="9">
    <source>
        <dbReference type="EMBL" id="MCL6229077.1"/>
    </source>
</evidence>
<reference evidence="9 10" key="1">
    <citation type="submission" date="2022-05" db="EMBL/GenBank/DDBJ databases">
        <title>Description of the Bartonella bilalgolemii sp. nov. Isolated from Apodemus uralensis (Pallas 1811).</title>
        <authorList>
            <person name="Zgheib R."/>
            <person name="Celebi B."/>
        </authorList>
    </citation>
    <scope>NUCLEOTIDE SEQUENCE [LARGE SCALE GENOMIC DNA]</scope>
    <source>
        <strain evidence="9 10">G70</strain>
    </source>
</reference>
<sequence length="181" mass="19897">MTFSKISFFVALSIIAILSGCSTSRFGKSDRNNVAEVFYPVQQLLEPETSDTLTSDTLKSEVLTSSGYEKEYTQTDAQLTRFEVPDNAVDLLPANIGGVWNLSIGGKSCRIATPQTKFGLGYRAGPLNCPRIFAKVNSWAVKGKKLYFYDRSGSVAAVLYSFGRDSLEGHTFDNQPVVLDR</sequence>
<dbReference type="EMBL" id="JAMCOF010000001">
    <property type="protein sequence ID" value="MCL6229077.1"/>
    <property type="molecule type" value="Genomic_DNA"/>
</dbReference>
<evidence type="ECO:0000259" key="8">
    <source>
        <dbReference type="Pfam" id="PF02974"/>
    </source>
</evidence>
<gene>
    <name evidence="9" type="ORF">M4Z11_00345</name>
</gene>
<evidence type="ECO:0000256" key="1">
    <source>
        <dbReference type="ARBA" id="ARBA00004459"/>
    </source>
</evidence>
<keyword evidence="4" id="KW-0472">Membrane</keyword>
<evidence type="ECO:0000256" key="6">
    <source>
        <dbReference type="ARBA" id="ARBA00023237"/>
    </source>
</evidence>
<dbReference type="RefSeq" id="WP_249674252.1">
    <property type="nucleotide sequence ID" value="NZ_JAMCOF010000001.1"/>
</dbReference>
<keyword evidence="7" id="KW-0449">Lipoprotein</keyword>
<keyword evidence="5" id="KW-0564">Palmitate</keyword>
<keyword evidence="10" id="KW-1185">Reference proteome</keyword>
<proteinExistence type="inferred from homology"/>
<evidence type="ECO:0000256" key="7">
    <source>
        <dbReference type="ARBA" id="ARBA00023288"/>
    </source>
</evidence>
<dbReference type="SUPFAM" id="SSF50882">
    <property type="entry name" value="beta-Barrel protease inhibitors"/>
    <property type="match status" value="1"/>
</dbReference>
<dbReference type="PROSITE" id="PS51257">
    <property type="entry name" value="PROKAR_LIPOPROTEIN"/>
    <property type="match status" value="1"/>
</dbReference>